<feature type="compositionally biased region" description="Low complexity" evidence="2">
    <location>
        <begin position="407"/>
        <end position="421"/>
    </location>
</feature>
<dbReference type="Gene3D" id="2.80.10.50">
    <property type="match status" value="6"/>
</dbReference>
<keyword evidence="3" id="KW-0812">Transmembrane</keyword>
<reference evidence="6" key="1">
    <citation type="journal article" date="2019" name="Int. J. Syst. Evol. Microbiol.">
        <title>The Global Catalogue of Microorganisms (GCM) 10K type strain sequencing project: providing services to taxonomists for standard genome sequencing and annotation.</title>
        <authorList>
            <consortium name="The Broad Institute Genomics Platform"/>
            <consortium name="The Broad Institute Genome Sequencing Center for Infectious Disease"/>
            <person name="Wu L."/>
            <person name="Ma J."/>
        </authorList>
    </citation>
    <scope>NUCLEOTIDE SEQUENCE [LARGE SCALE GENOMIC DNA]</scope>
    <source>
        <strain evidence="6">CCUG 30340</strain>
    </source>
</reference>
<keyword evidence="3" id="KW-0472">Membrane</keyword>
<dbReference type="EMBL" id="JBHSHD010000010">
    <property type="protein sequence ID" value="MFC4821788.1"/>
    <property type="molecule type" value="Genomic_DNA"/>
</dbReference>
<protein>
    <recommendedName>
        <fullName evidence="4">Big-1 domain-containing protein</fullName>
    </recommendedName>
</protein>
<dbReference type="SUPFAM" id="SSF49373">
    <property type="entry name" value="Invasin/intimin cell-adhesion fragments"/>
    <property type="match status" value="1"/>
</dbReference>
<dbReference type="SUPFAM" id="SSF63829">
    <property type="entry name" value="Calcium-dependent phosphotriesterase"/>
    <property type="match status" value="2"/>
</dbReference>
<dbReference type="InterPro" id="IPR013431">
    <property type="entry name" value="Delta_60_rpt"/>
</dbReference>
<dbReference type="SMART" id="SM00634">
    <property type="entry name" value="BID_1"/>
    <property type="match status" value="1"/>
</dbReference>
<dbReference type="SUPFAM" id="SSF50969">
    <property type="entry name" value="YVTN repeat-like/Quinoprotein amine dehydrogenase"/>
    <property type="match status" value="1"/>
</dbReference>
<proteinExistence type="inferred from homology"/>
<keyword evidence="3" id="KW-1133">Transmembrane helix</keyword>
<evidence type="ECO:0000256" key="3">
    <source>
        <dbReference type="SAM" id="Phobius"/>
    </source>
</evidence>
<keyword evidence="6" id="KW-1185">Reference proteome</keyword>
<comment type="caution">
    <text evidence="5">The sequence shown here is derived from an EMBL/GenBank/DDBJ whole genome shotgun (WGS) entry which is preliminary data.</text>
</comment>
<evidence type="ECO:0000256" key="1">
    <source>
        <dbReference type="ARBA" id="ARBA00010116"/>
    </source>
</evidence>
<dbReference type="NCBIfam" id="TIGR02608">
    <property type="entry name" value="delta_60_rpt"/>
    <property type="match status" value="12"/>
</dbReference>
<dbReference type="InterPro" id="IPR003344">
    <property type="entry name" value="Big_1_dom"/>
</dbReference>
<feature type="transmembrane region" description="Helical" evidence="3">
    <location>
        <begin position="25"/>
        <end position="46"/>
    </location>
</feature>
<dbReference type="InterPro" id="IPR008964">
    <property type="entry name" value="Invasin/intimin_cell_adhesion"/>
</dbReference>
<comment type="similarity">
    <text evidence="1">Belongs to the intimin/invasin family.</text>
</comment>
<dbReference type="RefSeq" id="WP_380022057.1">
    <property type="nucleotide sequence ID" value="NZ_JBHSHD010000010.1"/>
</dbReference>
<evidence type="ECO:0000259" key="4">
    <source>
        <dbReference type="SMART" id="SM00634"/>
    </source>
</evidence>
<feature type="region of interest" description="Disordered" evidence="2">
    <location>
        <begin position="1"/>
        <end position="21"/>
    </location>
</feature>
<dbReference type="InterPro" id="IPR013783">
    <property type="entry name" value="Ig-like_fold"/>
</dbReference>
<dbReference type="Gene3D" id="2.60.40.10">
    <property type="entry name" value="Immunoglobulins"/>
    <property type="match status" value="1"/>
</dbReference>
<dbReference type="InterPro" id="IPR011044">
    <property type="entry name" value="Quino_amine_DH_bsu"/>
</dbReference>
<accession>A0ABV9QYG2</accession>
<feature type="region of interest" description="Disordered" evidence="2">
    <location>
        <begin position="395"/>
        <end position="425"/>
    </location>
</feature>
<dbReference type="Proteomes" id="UP001595886">
    <property type="component" value="Unassembled WGS sequence"/>
</dbReference>
<gene>
    <name evidence="5" type="ORF">ACFO6Q_15780</name>
</gene>
<name>A0ABV9QYG2_9GAMM</name>
<dbReference type="Pfam" id="PF17164">
    <property type="entry name" value="DUF5122"/>
    <property type="match status" value="11"/>
</dbReference>
<organism evidence="5 6">
    <name type="scientific">Dokdonella ginsengisoli</name>
    <dbReference type="NCBI Taxonomy" id="363846"/>
    <lineage>
        <taxon>Bacteria</taxon>
        <taxon>Pseudomonadati</taxon>
        <taxon>Pseudomonadota</taxon>
        <taxon>Gammaproteobacteria</taxon>
        <taxon>Lysobacterales</taxon>
        <taxon>Rhodanobacteraceae</taxon>
        <taxon>Dokdonella</taxon>
    </lineage>
</organism>
<evidence type="ECO:0000256" key="2">
    <source>
        <dbReference type="SAM" id="MobiDB-lite"/>
    </source>
</evidence>
<evidence type="ECO:0000313" key="5">
    <source>
        <dbReference type="EMBL" id="MFC4821788.1"/>
    </source>
</evidence>
<evidence type="ECO:0000313" key="6">
    <source>
        <dbReference type="Proteomes" id="UP001595886"/>
    </source>
</evidence>
<sequence>MNDFIHDNDAAPAPRRGGGSGGRRYAGFWSTLAALLLATTCLALAGPRAAHAFDPNADSHVYEARPFPDGGVLISGAFTSVGGQPRNHYARLKPDGSVDTAFHNASAVRDVMAIAVQPDGKALIGGMGAQGNGGLLRLNADGTVDGGFVDAASAGTPLIRAIALLPDGKILIAGTFSVIGGQPRTNLARLNANGTLDASFDAGTQAAATQFVQGLAVQTDGRIVVSGYGMLLRLLPDGQPDAAQPLPAVNPDSMVYAIELQPDGKLLVGGGYGLTLGGVDRGTLVRLNADGSVDAGFAPDARGDINSIVRDGSGNIVIAGNAGSAAGALHRGLLRLTSSGALDPNFLIPETNATPVYDVALQADGKLILGAHFTQINGLTRNHVARLHADGRLDNGGTAPLSVTPRVSAGGSASPAAPQPVGEGGRAEFTFTPDAGNALASVSGCGDGLRSGNVYRTGWVYADCTVSASFVPEANMVFEPAANANVESIELQADGRILAGGWFTRIGGLDRLKVARLRPTDGAAEADFADGTGIYESGNTGGSVVYAIAAQPDGKVLFGGEKGVTRNNADGSRDTAFAAALGPDAFVEKLLVQPDGGILVSGRQLLASASVSNLVRLHPDGSLDAGFNADFGLAEDLFIYALVLEPDGRIVVGGETVGGGFLGRLDTAGSLQTMFPVAATIAGVSALQRLDDGRYLIGSFVRIDFGDGSPVDSQLVRMLPSGARDPTFAARVDGGYGGIKSIAVQPDGAILIGGGFRTVDGVVRPNMARLQANGTLDESFDSRPNTWVKDIAVQGDGKIVIAGYFSQISGFPRRGIARLKSDGRVDVDAFVVTPLAGANGTITPNTPQEALPGEQVRFTIVPDPGYVIGAVTGCGGSLDGLVYTTGTVGGHCTVTVEFLLETITYTVLPAAGAHGSITPATPQSVLFAQTASFELAPEAGYYVAGAEGCGGALDGTTYTTGHVLADCSVIARFHQPAALTAGSGTPQSTAVNTGFGTPLSVRVSDADGLPVRGVEVSFSAPASGAGAILAQASAVTGADGTAAVLARANGTAGSYAVTASAHGIQTQFALTNESAAQGGIELQVTVSTQPPPACGTETHIEVTPGEPVNYCFTMINRSDVTLNYHTLMMLTHAPFQYESNGWDRLFDLLPQPVPPGGSFRYNHVATAGTRDQAPRFTWNATAALPGYELGSDAGVTFTDISATGTALELDTLGVHRLDALPFPISFYGQYFHEGDRSVLCINNSGTLSLRTADDPDGCPQSLVVPPPLVGDNDAMAAVANMSFPYYGYNGMAPYWDLLGSHGVVYYATVGEAPNRRLIVQWKDKDHADYPNPASGVTFEVVIEEGTGRIHYVYDDLTFDVVAEPNPDFGGSATVGLVGFTPMSSDPPFREYSYASPALAEGQVITWTPVDVPRQAWNDVQVDVGAPRLVLAPASIQASAGAGEQAHASLTIGNHGEIDLAWSLKQAQARGHFPPVDLTGWLPELERSSERAYRPAVSRTADTDGDTPQSALAVPAYANARTHWNGFNFGAIAFDASRPDLVVQGVGVPLQSGEYLVAEFAGNDFTRVYEIGSFGGDYGFSWSDTTSLLPTGIGELLPQNVQQPPYMRWTSMAWDSRTDTMFAATAADIGNCTSTVASDLYRIDLDTAQAHYVGAIDAGETDVCIRALAVGPDGAMYGIDDFNNTLVAIDKTTGAAAIVGPLGVAVEGPEFSADFDESTGVLYFANGSRLYTVNLVTGAATLHGPGLTIDGTPVRIDGLSIAVAGGDCAAPSQVPWLRVQQNAGSTPPAAQAQVAVDLDARELAPGTYEANLCVFSNDRAQSLVRVPVSLTVTESGGDALFADGFDGAP</sequence>
<feature type="domain" description="Big-1" evidence="4">
    <location>
        <begin position="978"/>
        <end position="1071"/>
    </location>
</feature>